<evidence type="ECO:0008006" key="2">
    <source>
        <dbReference type="Google" id="ProtNLM"/>
    </source>
</evidence>
<proteinExistence type="predicted"/>
<name>A0A0K8TK04_LYGHE</name>
<reference evidence="1" key="1">
    <citation type="submission" date="2014-09" db="EMBL/GenBank/DDBJ databases">
        <authorList>
            <person name="Magalhaes I.L.F."/>
            <person name="Oliveira U."/>
            <person name="Santos F.R."/>
            <person name="Vidigal T.H.D.A."/>
            <person name="Brescovit A.D."/>
            <person name="Santos A.J."/>
        </authorList>
    </citation>
    <scope>NUCLEOTIDE SEQUENCE</scope>
</reference>
<dbReference type="EMBL" id="GBRD01000211">
    <property type="protein sequence ID" value="JAG65610.1"/>
    <property type="molecule type" value="Transcribed_RNA"/>
</dbReference>
<protein>
    <recommendedName>
        <fullName evidence="2">FAST kinase domain-containing protein 2</fullName>
    </recommendedName>
</protein>
<organism evidence="1">
    <name type="scientific">Lygus hesperus</name>
    <name type="common">Western plant bug</name>
    <dbReference type="NCBI Taxonomy" id="30085"/>
    <lineage>
        <taxon>Eukaryota</taxon>
        <taxon>Metazoa</taxon>
        <taxon>Ecdysozoa</taxon>
        <taxon>Arthropoda</taxon>
        <taxon>Hexapoda</taxon>
        <taxon>Insecta</taxon>
        <taxon>Pterygota</taxon>
        <taxon>Neoptera</taxon>
        <taxon>Paraneoptera</taxon>
        <taxon>Hemiptera</taxon>
        <taxon>Heteroptera</taxon>
        <taxon>Panheteroptera</taxon>
        <taxon>Cimicomorpha</taxon>
        <taxon>Miridae</taxon>
        <taxon>Mirini</taxon>
        <taxon>Lygus</taxon>
    </lineage>
</organism>
<evidence type="ECO:0000313" key="1">
    <source>
        <dbReference type="EMBL" id="JAG65610.1"/>
    </source>
</evidence>
<sequence length="630" mass="71612">MNHMYRALRSSQQWDVSTASLLRMSLLCIQRNYCFSKEIIDPPLSQGQDILLQNMRSATDVSDVLYAIKLHHAIMNNKHLMQAFRSIFSLQKSYSSNMSNGEVISSTGFRVLCETLKSNVRSLDTGEVLDALKTLSYLGVSSNSKLIQILLHALTKEINSLSLQQLLFFDFLLKDFSSSPIVEALRIALPVVVESNVKMKANKDNLSHLCDLLHYASKKDLSDTTVNFLVDSIMKKRRSFDFKTSKSIIRSLCDVKNPDGSHSPLLHCAIQVLIDNIHLCSYFDFDSLISKLASKYSAKNSYFYHEVLLDTASRYIISAGCKFEEAIWHLRKLQKFGHVSLEFLDFVSQTIERQPALLNDCDPLMLFTLVGGLAQADYHPAAWTMMEPLILRRALAHLDDIELPWVRFTRDLCTLHSWPMDLFCRLFSDDSLRMLHAKENITLSHLQLLSLYSSLVSLCDWYNGPHLPSEFIEKVAVLNYKPTRDFSLKGYISNVLKNKDGVVTGVMTRLGHFIDYLVIWRKEGYAESISHLQSSSQRIFVEDIAPPGGSLKLAFIHLPANSYTSNTAQFRGPTRMMIDSLECVGITVIPLSSIVWEELQENEKSPYILQQIKGRLSNWDSMTNSCSRVN</sequence>
<accession>A0A0K8TK04</accession>
<dbReference type="AlphaFoldDB" id="A0A0K8TK04"/>